<keyword evidence="1" id="KW-0472">Membrane</keyword>
<protein>
    <submittedName>
        <fullName evidence="2">Uncharacterized protein</fullName>
    </submittedName>
</protein>
<keyword evidence="1" id="KW-1133">Transmembrane helix</keyword>
<dbReference type="Gramene" id="PRQ55553">
    <property type="protein sequence ID" value="PRQ55553"/>
    <property type="gene ID" value="RchiOBHm_Chr1g0325841"/>
</dbReference>
<gene>
    <name evidence="2" type="ORF">RchiOBHm_Chr1g0325841</name>
</gene>
<proteinExistence type="predicted"/>
<dbReference type="Proteomes" id="UP000238479">
    <property type="component" value="Chromosome 1"/>
</dbReference>
<organism evidence="2 3">
    <name type="scientific">Rosa chinensis</name>
    <name type="common">China rose</name>
    <dbReference type="NCBI Taxonomy" id="74649"/>
    <lineage>
        <taxon>Eukaryota</taxon>
        <taxon>Viridiplantae</taxon>
        <taxon>Streptophyta</taxon>
        <taxon>Embryophyta</taxon>
        <taxon>Tracheophyta</taxon>
        <taxon>Spermatophyta</taxon>
        <taxon>Magnoliopsida</taxon>
        <taxon>eudicotyledons</taxon>
        <taxon>Gunneridae</taxon>
        <taxon>Pentapetalae</taxon>
        <taxon>rosids</taxon>
        <taxon>fabids</taxon>
        <taxon>Rosales</taxon>
        <taxon>Rosaceae</taxon>
        <taxon>Rosoideae</taxon>
        <taxon>Rosoideae incertae sedis</taxon>
        <taxon>Rosa</taxon>
    </lineage>
</organism>
<keyword evidence="3" id="KW-1185">Reference proteome</keyword>
<reference evidence="2 3" key="1">
    <citation type="journal article" date="2018" name="Nat. Genet.">
        <title>The Rosa genome provides new insights in the design of modern roses.</title>
        <authorList>
            <person name="Bendahmane M."/>
        </authorList>
    </citation>
    <scope>NUCLEOTIDE SEQUENCE [LARGE SCALE GENOMIC DNA]</scope>
    <source>
        <strain evidence="3">cv. Old Blush</strain>
    </source>
</reference>
<feature type="transmembrane region" description="Helical" evidence="1">
    <location>
        <begin position="6"/>
        <end position="25"/>
    </location>
</feature>
<accession>A0A2P6SA38</accession>
<keyword evidence="1" id="KW-0812">Transmembrane</keyword>
<sequence>MVEEELHFLYLIENVFLLLLVFRYFEKQLRRKESYNGEIKALHMK</sequence>
<evidence type="ECO:0000256" key="1">
    <source>
        <dbReference type="SAM" id="Phobius"/>
    </source>
</evidence>
<dbReference type="EMBL" id="PDCK01000039">
    <property type="protein sequence ID" value="PRQ55553.1"/>
    <property type="molecule type" value="Genomic_DNA"/>
</dbReference>
<name>A0A2P6SA38_ROSCH</name>
<dbReference type="AlphaFoldDB" id="A0A2P6SA38"/>
<evidence type="ECO:0000313" key="3">
    <source>
        <dbReference type="Proteomes" id="UP000238479"/>
    </source>
</evidence>
<comment type="caution">
    <text evidence="2">The sequence shown here is derived from an EMBL/GenBank/DDBJ whole genome shotgun (WGS) entry which is preliminary data.</text>
</comment>
<evidence type="ECO:0000313" key="2">
    <source>
        <dbReference type="EMBL" id="PRQ55553.1"/>
    </source>
</evidence>